<keyword evidence="5" id="KW-1278">Translocase</keyword>
<feature type="transmembrane region" description="Helical" evidence="9">
    <location>
        <begin position="238"/>
        <end position="258"/>
    </location>
</feature>
<reference evidence="11" key="1">
    <citation type="journal article" date="2020" name="Int. J. Biol. Macromol.">
        <title>Comparative mitogenomes of six species in the subfamily Iassinae (Hemiptera: Cicadellidae) and phylogenetic analysis.</title>
        <authorList>
            <person name="Wang J."/>
            <person name="Wu Y."/>
            <person name="Dai R."/>
            <person name="Yang M."/>
        </authorList>
    </citation>
    <scope>NUCLEOTIDE SEQUENCE</scope>
</reference>
<dbReference type="GO" id="GO:0005739">
    <property type="term" value="C:mitochondrion"/>
    <property type="evidence" value="ECO:0007669"/>
    <property type="project" value="TreeGrafter"/>
</dbReference>
<dbReference type="AlphaFoldDB" id="A0A6C0MEN0"/>
<sequence>MNNHPYHMVNLSPWPIISSMGLLTMMTGMILWMKTLKLELMLIGTMIIYLCMFQWWRDITRESTFQGNHTKKIIIMMKSGMMLFIISELFFFVSFFWAFFHSSLSPNFEIGMNWPPMGIKTINPMNVPILNTMILLCSGMSITWAHNSLTMNKILMTKQSMIITMFLGIYFTIIQMMEYYETSFCISDSIYGSTFFLMTGFHGIHVIIGTIFIMISFTRIMNFHLSSYHNVGFELSAWYWHFVDLVWLFLYMSVYWWGM</sequence>
<dbReference type="GO" id="GO:0016020">
    <property type="term" value="C:membrane"/>
    <property type="evidence" value="ECO:0007669"/>
    <property type="project" value="UniProtKB-SubCell"/>
</dbReference>
<keyword evidence="4 8" id="KW-0812">Transmembrane</keyword>
<dbReference type="GO" id="GO:0004129">
    <property type="term" value="F:cytochrome-c oxidase activity"/>
    <property type="evidence" value="ECO:0007669"/>
    <property type="project" value="InterPro"/>
</dbReference>
<dbReference type="Gene3D" id="1.20.120.80">
    <property type="entry name" value="Cytochrome c oxidase, subunit III, four-helix bundle"/>
    <property type="match status" value="1"/>
</dbReference>
<keyword evidence="6 9" id="KW-1133">Transmembrane helix</keyword>
<evidence type="ECO:0000313" key="11">
    <source>
        <dbReference type="EMBL" id="QHV34364.1"/>
    </source>
</evidence>
<feature type="transmembrane region" description="Helical" evidence="9">
    <location>
        <begin position="81"/>
        <end position="100"/>
    </location>
</feature>
<dbReference type="InterPro" id="IPR024791">
    <property type="entry name" value="Cyt_c/ubiquinol_Oxase_su3"/>
</dbReference>
<protein>
    <recommendedName>
        <fullName evidence="3 8">Cytochrome c oxidase subunit 3</fullName>
    </recommendedName>
</protein>
<gene>
    <name evidence="11" type="primary">COX3</name>
</gene>
<dbReference type="InterPro" id="IPR035973">
    <property type="entry name" value="Cyt_c_oxidase_su3-like_sf"/>
</dbReference>
<dbReference type="CDD" id="cd01665">
    <property type="entry name" value="Cyt_c_Oxidase_III"/>
    <property type="match status" value="1"/>
</dbReference>
<comment type="subcellular location">
    <subcellularLocation>
        <location evidence="1">Membrane</location>
        <topology evidence="1">Multi-pass membrane protein</topology>
    </subcellularLocation>
</comment>
<dbReference type="GeneID" id="44154376"/>
<dbReference type="InterPro" id="IPR033945">
    <property type="entry name" value="Cyt_c_oxase_su3_dom"/>
</dbReference>
<name>A0A6C0MEN0_9HEMI</name>
<evidence type="ECO:0000259" key="10">
    <source>
        <dbReference type="PROSITE" id="PS50253"/>
    </source>
</evidence>
<dbReference type="Gene3D" id="1.10.287.70">
    <property type="match status" value="1"/>
</dbReference>
<feature type="transmembrane region" description="Helical" evidence="9">
    <location>
        <begin position="129"/>
        <end position="149"/>
    </location>
</feature>
<evidence type="ECO:0000256" key="4">
    <source>
        <dbReference type="ARBA" id="ARBA00022692"/>
    </source>
</evidence>
<dbReference type="GO" id="GO:0006123">
    <property type="term" value="P:mitochondrial electron transport, cytochrome c to oxygen"/>
    <property type="evidence" value="ECO:0007669"/>
    <property type="project" value="TreeGrafter"/>
</dbReference>
<dbReference type="PANTHER" id="PTHR11403:SF7">
    <property type="entry name" value="CYTOCHROME C OXIDASE SUBUNIT 3"/>
    <property type="match status" value="1"/>
</dbReference>
<dbReference type="InterPro" id="IPR000298">
    <property type="entry name" value="Cyt_c_oxidase-like_su3"/>
</dbReference>
<dbReference type="SUPFAM" id="SSF81452">
    <property type="entry name" value="Cytochrome c oxidase subunit III-like"/>
    <property type="match status" value="1"/>
</dbReference>
<dbReference type="CTD" id="4514"/>
<organism evidence="11">
    <name type="scientific">Krisna rufimarginata</name>
    <dbReference type="NCBI Taxonomy" id="1962558"/>
    <lineage>
        <taxon>Eukaryota</taxon>
        <taxon>Metazoa</taxon>
        <taxon>Ecdysozoa</taxon>
        <taxon>Arthropoda</taxon>
        <taxon>Hexapoda</taxon>
        <taxon>Insecta</taxon>
        <taxon>Pterygota</taxon>
        <taxon>Neoptera</taxon>
        <taxon>Paraneoptera</taxon>
        <taxon>Hemiptera</taxon>
        <taxon>Auchenorrhyncha</taxon>
        <taxon>Membracoidea</taxon>
        <taxon>Cicadellidae</taxon>
        <taxon>Iassinae</taxon>
        <taxon>Krisna</taxon>
    </lineage>
</organism>
<dbReference type="InterPro" id="IPR013833">
    <property type="entry name" value="Cyt_c_oxidase_su3_a-hlx"/>
</dbReference>
<geneLocation type="mitochondrion" evidence="11"/>
<feature type="transmembrane region" description="Helical" evidence="9">
    <location>
        <begin position="161"/>
        <end position="180"/>
    </location>
</feature>
<dbReference type="FunFam" id="1.20.120.80:FF:000002">
    <property type="entry name" value="Cytochrome c oxidase subunit 3"/>
    <property type="match status" value="1"/>
</dbReference>
<comment type="similarity">
    <text evidence="2 8">Belongs to the cytochrome c oxidase subunit 3 family.</text>
</comment>
<comment type="function">
    <text evidence="8">Component of the cytochrome c oxidase, the last enzyme in the mitochondrial electron transport chain which drives oxidative phosphorylation. The respiratory chain contains 3 multisubunit complexes succinate dehydrogenase (complex II, CII), ubiquinol-cytochrome c oxidoreductase (cytochrome b-c1 complex, complex III, CIII) and cytochrome c oxidase (complex IV, CIV), that cooperate to transfer electrons derived from NADH and succinate to molecular oxygen, creating an electrochemical gradient over the inner membrane that drives transmembrane transport and the ATP synthase. Cytochrome c oxidase is the component of the respiratory chain that catalyzes the reduction of oxygen to water. Electrons originating from reduced cytochrome c in the intermembrane space (IMS) are transferred via the dinuclear copper A center (CU(A)) of subunit 2 and heme A of subunit 1 to the active site in subunit 1, a binuclear center (BNC) formed by heme A3 and copper B (CU(B)). The BNC reduces molecular oxygen to 2 water molecules using 4 electrons from cytochrome c in the IMS and 4 protons from the mitochondrial matrix.</text>
</comment>
<feature type="domain" description="Heme-copper oxidase subunit III family profile" evidence="10">
    <location>
        <begin position="2"/>
        <end position="259"/>
    </location>
</feature>
<keyword evidence="8 11" id="KW-0496">Mitochondrion</keyword>
<feature type="transmembrane region" description="Helical" evidence="9">
    <location>
        <begin position="12"/>
        <end position="32"/>
    </location>
</feature>
<dbReference type="RefSeq" id="YP_009733526.1">
    <property type="nucleotide sequence ID" value="NC_046068.1"/>
</dbReference>
<evidence type="ECO:0000256" key="6">
    <source>
        <dbReference type="ARBA" id="ARBA00022989"/>
    </source>
</evidence>
<accession>A0A6C0MEN0</accession>
<dbReference type="EMBL" id="MN577636">
    <property type="protein sequence ID" value="QHV34364.1"/>
    <property type="molecule type" value="Genomic_DNA"/>
</dbReference>
<evidence type="ECO:0000256" key="2">
    <source>
        <dbReference type="ARBA" id="ARBA00010581"/>
    </source>
</evidence>
<feature type="transmembrane region" description="Helical" evidence="9">
    <location>
        <begin position="38"/>
        <end position="56"/>
    </location>
</feature>
<evidence type="ECO:0000256" key="5">
    <source>
        <dbReference type="ARBA" id="ARBA00022967"/>
    </source>
</evidence>
<dbReference type="PROSITE" id="PS50253">
    <property type="entry name" value="COX3"/>
    <property type="match status" value="1"/>
</dbReference>
<proteinExistence type="inferred from homology"/>
<dbReference type="PANTHER" id="PTHR11403">
    <property type="entry name" value="CYTOCHROME C OXIDASE SUBUNIT III"/>
    <property type="match status" value="1"/>
</dbReference>
<feature type="transmembrane region" description="Helical" evidence="9">
    <location>
        <begin position="195"/>
        <end position="217"/>
    </location>
</feature>
<evidence type="ECO:0000256" key="1">
    <source>
        <dbReference type="ARBA" id="ARBA00004141"/>
    </source>
</evidence>
<evidence type="ECO:0000256" key="8">
    <source>
        <dbReference type="RuleBase" id="RU003375"/>
    </source>
</evidence>
<evidence type="ECO:0000256" key="3">
    <source>
        <dbReference type="ARBA" id="ARBA00015944"/>
    </source>
</evidence>
<evidence type="ECO:0000256" key="9">
    <source>
        <dbReference type="SAM" id="Phobius"/>
    </source>
</evidence>
<evidence type="ECO:0000256" key="7">
    <source>
        <dbReference type="ARBA" id="ARBA00023136"/>
    </source>
</evidence>
<keyword evidence="7 9" id="KW-0472">Membrane</keyword>
<dbReference type="Pfam" id="PF00510">
    <property type="entry name" value="COX3"/>
    <property type="match status" value="1"/>
</dbReference>